<dbReference type="AlphaFoldDB" id="A0A1R0GT11"/>
<proteinExistence type="predicted"/>
<reference evidence="1 2" key="1">
    <citation type="journal article" date="2016" name="Mol. Biol. Evol.">
        <title>Genome-Wide Survey of Gut Fungi (Harpellales) Reveals the First Horizontally Transferred Ubiquitin Gene from a Mosquito Host.</title>
        <authorList>
            <person name="Wang Y."/>
            <person name="White M.M."/>
            <person name="Kvist S."/>
            <person name="Moncalvo J.M."/>
        </authorList>
    </citation>
    <scope>NUCLEOTIDE SEQUENCE [LARGE SCALE GENOMIC DNA]</scope>
    <source>
        <strain evidence="1 2">ALG-7-W6</strain>
    </source>
</reference>
<name>A0A1R0GT11_9FUNG</name>
<keyword evidence="2" id="KW-1185">Reference proteome</keyword>
<gene>
    <name evidence="1" type="ORF">AYI68_g5883</name>
</gene>
<comment type="caution">
    <text evidence="1">The sequence shown here is derived from an EMBL/GenBank/DDBJ whole genome shotgun (WGS) entry which is preliminary data.</text>
</comment>
<organism evidence="1 2">
    <name type="scientific">Smittium mucronatum</name>
    <dbReference type="NCBI Taxonomy" id="133383"/>
    <lineage>
        <taxon>Eukaryota</taxon>
        <taxon>Fungi</taxon>
        <taxon>Fungi incertae sedis</taxon>
        <taxon>Zoopagomycota</taxon>
        <taxon>Kickxellomycotina</taxon>
        <taxon>Harpellomycetes</taxon>
        <taxon>Harpellales</taxon>
        <taxon>Legeriomycetaceae</taxon>
        <taxon>Smittium</taxon>
    </lineage>
</organism>
<evidence type="ECO:0000313" key="1">
    <source>
        <dbReference type="EMBL" id="OLY80030.1"/>
    </source>
</evidence>
<dbReference type="EMBL" id="LSSL01003863">
    <property type="protein sequence ID" value="OLY80030.1"/>
    <property type="molecule type" value="Genomic_DNA"/>
</dbReference>
<evidence type="ECO:0000313" key="2">
    <source>
        <dbReference type="Proteomes" id="UP000187455"/>
    </source>
</evidence>
<dbReference type="Proteomes" id="UP000187455">
    <property type="component" value="Unassembled WGS sequence"/>
</dbReference>
<sequence>MNEPNFATVEVSFEIRLGDFETTKSVDADELVNQLPVLVQQNSGHVADRVVFNTFIALDVDELGIWVLARHIRHQRRQQFGFEERGFVQVHDDARASFARFGDFGLVLAFPNRNQ</sequence>
<protein>
    <submittedName>
        <fullName evidence="1">Uncharacterized protein</fullName>
    </submittedName>
</protein>
<accession>A0A1R0GT11</accession>